<feature type="compositionally biased region" description="Low complexity" evidence="1">
    <location>
        <begin position="113"/>
        <end position="124"/>
    </location>
</feature>
<proteinExistence type="predicted"/>
<evidence type="ECO:0000313" key="2">
    <source>
        <dbReference type="EMBL" id="KAJ7226675.1"/>
    </source>
</evidence>
<evidence type="ECO:0000256" key="1">
    <source>
        <dbReference type="SAM" id="MobiDB-lite"/>
    </source>
</evidence>
<feature type="region of interest" description="Disordered" evidence="1">
    <location>
        <begin position="1"/>
        <end position="194"/>
    </location>
</feature>
<gene>
    <name evidence="2" type="ORF">GGX14DRAFT_417124</name>
</gene>
<evidence type="ECO:0000313" key="3">
    <source>
        <dbReference type="Proteomes" id="UP001219525"/>
    </source>
</evidence>
<dbReference type="EMBL" id="JARJCW010000003">
    <property type="protein sequence ID" value="KAJ7226675.1"/>
    <property type="molecule type" value="Genomic_DNA"/>
</dbReference>
<name>A0AAD6YQM7_9AGAR</name>
<dbReference type="Proteomes" id="UP001219525">
    <property type="component" value="Unassembled WGS sequence"/>
</dbReference>
<dbReference type="AlphaFoldDB" id="A0AAD6YQM7"/>
<comment type="caution">
    <text evidence="2">The sequence shown here is derived from an EMBL/GenBank/DDBJ whole genome shotgun (WGS) entry which is preliminary data.</text>
</comment>
<sequence length="212" mass="22716">MRTASPPPAPPPVPPAKPRAPSLVPVPIPPAPALNGVGHRKGKGKAPVREAGDGEEESDDAASISSYETGHETMDEDGEETDREDDAPPPPPPHESANGTIHDGAIEREKLEGVGSDVSASSASTLMRVPPQALSQAPQRRKSVRVSLQPTFSTTPPATPDDDDDDENTPWGRGRSADPSADMWEDSSEEDVEYQKAKKLLNRLARKEKKKR</sequence>
<keyword evidence="3" id="KW-1185">Reference proteome</keyword>
<accession>A0AAD6YQM7</accession>
<reference evidence="2" key="1">
    <citation type="submission" date="2023-03" db="EMBL/GenBank/DDBJ databases">
        <title>Massive genome expansion in bonnet fungi (Mycena s.s.) driven by repeated elements and novel gene families across ecological guilds.</title>
        <authorList>
            <consortium name="Lawrence Berkeley National Laboratory"/>
            <person name="Harder C.B."/>
            <person name="Miyauchi S."/>
            <person name="Viragh M."/>
            <person name="Kuo A."/>
            <person name="Thoen E."/>
            <person name="Andreopoulos B."/>
            <person name="Lu D."/>
            <person name="Skrede I."/>
            <person name="Drula E."/>
            <person name="Henrissat B."/>
            <person name="Morin E."/>
            <person name="Kohler A."/>
            <person name="Barry K."/>
            <person name="LaButti K."/>
            <person name="Morin E."/>
            <person name="Salamov A."/>
            <person name="Lipzen A."/>
            <person name="Mereny Z."/>
            <person name="Hegedus B."/>
            <person name="Baldrian P."/>
            <person name="Stursova M."/>
            <person name="Weitz H."/>
            <person name="Taylor A."/>
            <person name="Grigoriev I.V."/>
            <person name="Nagy L.G."/>
            <person name="Martin F."/>
            <person name="Kauserud H."/>
        </authorList>
    </citation>
    <scope>NUCLEOTIDE SEQUENCE</scope>
    <source>
        <strain evidence="2">9144</strain>
    </source>
</reference>
<protein>
    <submittedName>
        <fullName evidence="2">Uncharacterized protein</fullName>
    </submittedName>
</protein>
<feature type="compositionally biased region" description="Pro residues" evidence="1">
    <location>
        <begin position="1"/>
        <end position="32"/>
    </location>
</feature>
<feature type="compositionally biased region" description="Acidic residues" evidence="1">
    <location>
        <begin position="183"/>
        <end position="192"/>
    </location>
</feature>
<feature type="compositionally biased region" description="Acidic residues" evidence="1">
    <location>
        <begin position="74"/>
        <end position="87"/>
    </location>
</feature>
<organism evidence="2 3">
    <name type="scientific">Mycena pura</name>
    <dbReference type="NCBI Taxonomy" id="153505"/>
    <lineage>
        <taxon>Eukaryota</taxon>
        <taxon>Fungi</taxon>
        <taxon>Dikarya</taxon>
        <taxon>Basidiomycota</taxon>
        <taxon>Agaricomycotina</taxon>
        <taxon>Agaricomycetes</taxon>
        <taxon>Agaricomycetidae</taxon>
        <taxon>Agaricales</taxon>
        <taxon>Marasmiineae</taxon>
        <taxon>Mycenaceae</taxon>
        <taxon>Mycena</taxon>
    </lineage>
</organism>